<comment type="caution">
    <text evidence="2">The sequence shown here is derived from an EMBL/GenBank/DDBJ whole genome shotgun (WGS) entry which is preliminary data.</text>
</comment>
<dbReference type="PANTHER" id="PTHR43358:SF4">
    <property type="entry name" value="ALPHA_BETA HYDROLASE FOLD-1 DOMAIN-CONTAINING PROTEIN"/>
    <property type="match status" value="1"/>
</dbReference>
<dbReference type="PANTHER" id="PTHR43358">
    <property type="entry name" value="ALPHA/BETA-HYDROLASE"/>
    <property type="match status" value="1"/>
</dbReference>
<keyword evidence="2" id="KW-0378">Hydrolase</keyword>
<accession>A0ABV7GZ61</accession>
<keyword evidence="3" id="KW-1185">Reference proteome</keyword>
<dbReference type="Pfam" id="PF12146">
    <property type="entry name" value="Hydrolase_4"/>
    <property type="match status" value="1"/>
</dbReference>
<dbReference type="RefSeq" id="WP_377301585.1">
    <property type="nucleotide sequence ID" value="NZ_CP180191.1"/>
</dbReference>
<dbReference type="InterPro" id="IPR052920">
    <property type="entry name" value="DNA-binding_regulatory"/>
</dbReference>
<dbReference type="Gene3D" id="3.40.50.1820">
    <property type="entry name" value="alpha/beta hydrolase"/>
    <property type="match status" value="1"/>
</dbReference>
<evidence type="ECO:0000313" key="2">
    <source>
        <dbReference type="EMBL" id="MFC3146954.1"/>
    </source>
</evidence>
<dbReference type="InterPro" id="IPR022742">
    <property type="entry name" value="Hydrolase_4"/>
</dbReference>
<feature type="domain" description="Serine aminopeptidase S33" evidence="1">
    <location>
        <begin position="72"/>
        <end position="163"/>
    </location>
</feature>
<proteinExistence type="predicted"/>
<gene>
    <name evidence="2" type="ORF">ACFOEN_04770</name>
</gene>
<organism evidence="2 3">
    <name type="scientific">Piscinibacterium candidicorallinum</name>
    <dbReference type="NCBI Taxonomy" id="1793872"/>
    <lineage>
        <taxon>Bacteria</taxon>
        <taxon>Pseudomonadati</taxon>
        <taxon>Pseudomonadota</taxon>
        <taxon>Betaproteobacteria</taxon>
        <taxon>Burkholderiales</taxon>
        <taxon>Piscinibacterium</taxon>
    </lineage>
</organism>
<dbReference type="InterPro" id="IPR029058">
    <property type="entry name" value="AB_hydrolase_fold"/>
</dbReference>
<dbReference type="Proteomes" id="UP001595556">
    <property type="component" value="Unassembled WGS sequence"/>
</dbReference>
<name>A0ABV7GZ61_9BURK</name>
<evidence type="ECO:0000313" key="3">
    <source>
        <dbReference type="Proteomes" id="UP001595556"/>
    </source>
</evidence>
<dbReference type="SUPFAM" id="SSF53474">
    <property type="entry name" value="alpha/beta-Hydrolases"/>
    <property type="match status" value="1"/>
</dbReference>
<dbReference type="GO" id="GO:0016787">
    <property type="term" value="F:hydrolase activity"/>
    <property type="evidence" value="ECO:0007669"/>
    <property type="project" value="UniProtKB-KW"/>
</dbReference>
<dbReference type="EMBL" id="JBHRTI010000003">
    <property type="protein sequence ID" value="MFC3146954.1"/>
    <property type="molecule type" value="Genomic_DNA"/>
</dbReference>
<evidence type="ECO:0000259" key="1">
    <source>
        <dbReference type="Pfam" id="PF12146"/>
    </source>
</evidence>
<sequence length="308" mass="32915">MVPAALLVAAVVMAAWYFAGVIAQPSWRKPDAQQHATSLAELMARSNGAPFEVRTTDGLRLTGLHLPARTQNNQAVIMVHGYGGNLLEYATQFKPWHDLGFDVFLYDQRASGASEGDVLTAGIRESDDLKQAVIAARAQMPAGAAIGVYGRSGGGATAVLFAGQGGSADFLVVDCAYSDFIDVLRFRLDHDYAGVPAVLRPALLQATVALVKLRFNVDLEQARPLVAAPAIRTPVMFINTAIDTAVPPSMTLALHAAVTAPKRLHTYPLGGHGEAYMRQPEQFTEDLRQYLADTLGSRSATGTISSRP</sequence>
<reference evidence="3" key="1">
    <citation type="journal article" date="2019" name="Int. J. Syst. Evol. Microbiol.">
        <title>The Global Catalogue of Microorganisms (GCM) 10K type strain sequencing project: providing services to taxonomists for standard genome sequencing and annotation.</title>
        <authorList>
            <consortium name="The Broad Institute Genomics Platform"/>
            <consortium name="The Broad Institute Genome Sequencing Center for Infectious Disease"/>
            <person name="Wu L."/>
            <person name="Ma J."/>
        </authorList>
    </citation>
    <scope>NUCLEOTIDE SEQUENCE [LARGE SCALE GENOMIC DNA]</scope>
    <source>
        <strain evidence="3">KCTC 52168</strain>
    </source>
</reference>
<protein>
    <submittedName>
        <fullName evidence="2">Alpha/beta hydrolase</fullName>
    </submittedName>
</protein>